<evidence type="ECO:0000313" key="1">
    <source>
        <dbReference type="EMBL" id="PSR82808.1"/>
    </source>
</evidence>
<organism evidence="1 2">
    <name type="scientific">Coniella lustricola</name>
    <dbReference type="NCBI Taxonomy" id="2025994"/>
    <lineage>
        <taxon>Eukaryota</taxon>
        <taxon>Fungi</taxon>
        <taxon>Dikarya</taxon>
        <taxon>Ascomycota</taxon>
        <taxon>Pezizomycotina</taxon>
        <taxon>Sordariomycetes</taxon>
        <taxon>Sordariomycetidae</taxon>
        <taxon>Diaporthales</taxon>
        <taxon>Schizoparmaceae</taxon>
        <taxon>Coniella</taxon>
    </lineage>
</organism>
<proteinExistence type="predicted"/>
<accession>A0A2T3A4R3</accession>
<gene>
    <name evidence="1" type="ORF">BD289DRAFT_436895</name>
</gene>
<dbReference type="EMBL" id="KZ678470">
    <property type="protein sequence ID" value="PSR82808.1"/>
    <property type="molecule type" value="Genomic_DNA"/>
</dbReference>
<dbReference type="Proteomes" id="UP000241462">
    <property type="component" value="Unassembled WGS sequence"/>
</dbReference>
<evidence type="ECO:0000313" key="2">
    <source>
        <dbReference type="Proteomes" id="UP000241462"/>
    </source>
</evidence>
<dbReference type="AlphaFoldDB" id="A0A2T3A4R3"/>
<protein>
    <submittedName>
        <fullName evidence="1">Uncharacterized protein</fullName>
    </submittedName>
</protein>
<keyword evidence="2" id="KW-1185">Reference proteome</keyword>
<reference evidence="1 2" key="1">
    <citation type="journal article" date="2018" name="Mycol. Prog.">
        <title>Coniella lustricola, a new species from submerged detritus.</title>
        <authorList>
            <person name="Raudabaugh D.B."/>
            <person name="Iturriaga T."/>
            <person name="Carver A."/>
            <person name="Mondo S."/>
            <person name="Pangilinan J."/>
            <person name="Lipzen A."/>
            <person name="He G."/>
            <person name="Amirebrahimi M."/>
            <person name="Grigoriev I.V."/>
            <person name="Miller A.N."/>
        </authorList>
    </citation>
    <scope>NUCLEOTIDE SEQUENCE [LARGE SCALE GENOMIC DNA]</scope>
    <source>
        <strain evidence="1 2">B22-T-1</strain>
    </source>
</reference>
<sequence length="60" mass="7077">MHNRWITVFPSPFVRPVCVSLVCVQSKRDARSSHHKCFSFLVFIQSFIHSFTSRHTLQSR</sequence>
<dbReference type="InParanoid" id="A0A2T3A4R3"/>
<name>A0A2T3A4R3_9PEZI</name>